<protein>
    <recommendedName>
        <fullName evidence="6">SbsA Ig-like domain-containing protein</fullName>
    </recommendedName>
</protein>
<feature type="domain" description="Rhamnogalacturonan lyase" evidence="3">
    <location>
        <begin position="167"/>
        <end position="205"/>
    </location>
</feature>
<dbReference type="PROSITE" id="PS51257">
    <property type="entry name" value="PROKAR_LIPOPROTEIN"/>
    <property type="match status" value="1"/>
</dbReference>
<evidence type="ECO:0000313" key="4">
    <source>
        <dbReference type="EMBL" id="KEO73575.1"/>
    </source>
</evidence>
<comment type="caution">
    <text evidence="4">The sequence shown here is derived from an EMBL/GenBank/DDBJ whole genome shotgun (WGS) entry which is preliminary data.</text>
</comment>
<gene>
    <name evidence="4" type="ORF">EL17_11790</name>
</gene>
<dbReference type="InterPro" id="IPR032812">
    <property type="entry name" value="SbsA_Ig"/>
</dbReference>
<keyword evidence="1" id="KW-0732">Signal</keyword>
<dbReference type="InterPro" id="IPR029413">
    <property type="entry name" value="RG-lyase_II"/>
</dbReference>
<dbReference type="RefSeq" id="WP_240485989.1">
    <property type="nucleotide sequence ID" value="NZ_JMIH01000021.1"/>
</dbReference>
<keyword evidence="5" id="KW-1185">Reference proteome</keyword>
<evidence type="ECO:0000313" key="5">
    <source>
        <dbReference type="Proteomes" id="UP000027821"/>
    </source>
</evidence>
<reference evidence="4 5" key="1">
    <citation type="submission" date="2014-04" db="EMBL/GenBank/DDBJ databases">
        <title>Characterization and application of a salt tolerant electro-active bacterium.</title>
        <authorList>
            <person name="Yang L."/>
            <person name="Wei S."/>
            <person name="Tay Q.X.M."/>
        </authorList>
    </citation>
    <scope>NUCLEOTIDE SEQUENCE [LARGE SCALE GENOMIC DNA]</scope>
    <source>
        <strain evidence="4 5">LY1</strain>
    </source>
</reference>
<dbReference type="eggNOG" id="COG4704">
    <property type="taxonomic scope" value="Bacteria"/>
</dbReference>
<evidence type="ECO:0000256" key="1">
    <source>
        <dbReference type="ARBA" id="ARBA00022729"/>
    </source>
</evidence>
<dbReference type="Proteomes" id="UP000027821">
    <property type="component" value="Unassembled WGS sequence"/>
</dbReference>
<proteinExistence type="predicted"/>
<name>A0A074KZF0_9BACT</name>
<evidence type="ECO:0000259" key="3">
    <source>
        <dbReference type="Pfam" id="PF14686"/>
    </source>
</evidence>
<dbReference type="Pfam" id="PF14686">
    <property type="entry name" value="fn3_3"/>
    <property type="match status" value="1"/>
</dbReference>
<feature type="domain" description="SbsA Ig-like" evidence="2">
    <location>
        <begin position="31"/>
        <end position="131"/>
    </location>
</feature>
<evidence type="ECO:0000259" key="2">
    <source>
        <dbReference type="Pfam" id="PF13205"/>
    </source>
</evidence>
<dbReference type="Pfam" id="PF13205">
    <property type="entry name" value="Big_5"/>
    <property type="match status" value="1"/>
</dbReference>
<dbReference type="EMBL" id="JMIH01000021">
    <property type="protein sequence ID" value="KEO73575.1"/>
    <property type="molecule type" value="Genomic_DNA"/>
</dbReference>
<dbReference type="AlphaFoldDB" id="A0A074KZF0"/>
<sequence length="575" mass="65781">MRVPYSIIVYLGCILLGACARESTPMGGPKDEIPPVFLSSNPADQSLRVKPEEIVMDFSEFVKVENANKQLIVTPRIDKQELEIVAIKNRVRIKLNQELEDNTTYVFNFQQSVKDITENNPAENLKLVFSTGDEIDSLNFSGRARFMFPSKDKTIKDVLVGLYEIQDTTDIFTASPYYIAQADTAGRFNITNIKAGTYRAYAWKDINNSLKAESKTEPYAYFTDPILIDQHIEDVHFNIFPGDLTYFRVNRTSPSGTNYDLVLSKPPVQIEIDHPDINTELFYRVSDRTLRLYHTRLRDDSTQVRLNIMDSVGFRIDTTLYARFEESTRNKEKLDITADSGKGFVNNLTAVLTFNKPLSEVYFDSLMIRYDTAGVIPITRQYLSLPDSTDFTRLQISMPIADTLRAGTYTVYAADSTFRDVEGLYNESRLEANYKKIKAETLTDEISGIVNTDELPIIVQLLNRRGEIVKEVYLTTINRFSLTDIEAGDYQLRAIIDRNSNRRWDPGNFTDNTLPEPIYYYQNPTNQSRDFMLKAGWSNTALNINPIRETGLPLQENIPEIEIEIPDFVIPEENN</sequence>
<accession>A0A074KZF0</accession>
<evidence type="ECO:0008006" key="6">
    <source>
        <dbReference type="Google" id="ProtNLM"/>
    </source>
</evidence>
<dbReference type="STRING" id="1048983.EL17_11790"/>
<organism evidence="4 5">
    <name type="scientific">Anditalea andensis</name>
    <dbReference type="NCBI Taxonomy" id="1048983"/>
    <lineage>
        <taxon>Bacteria</taxon>
        <taxon>Pseudomonadati</taxon>
        <taxon>Bacteroidota</taxon>
        <taxon>Cytophagia</taxon>
        <taxon>Cytophagales</taxon>
        <taxon>Cytophagaceae</taxon>
        <taxon>Anditalea</taxon>
    </lineage>
</organism>